<sequence length="29" mass="3337">MRLTHCKSSQMQHIMQNEHSGQIKQKGAV</sequence>
<protein>
    <submittedName>
        <fullName evidence="2">Uncharacterized protein</fullName>
    </submittedName>
</protein>
<organism evidence="2">
    <name type="scientific">Siphoviridae sp. ctQqU1</name>
    <dbReference type="NCBI Taxonomy" id="2825496"/>
    <lineage>
        <taxon>Viruses</taxon>
        <taxon>Duplodnaviria</taxon>
        <taxon>Heunggongvirae</taxon>
        <taxon>Uroviricota</taxon>
        <taxon>Caudoviricetes</taxon>
    </lineage>
</organism>
<evidence type="ECO:0000313" key="2">
    <source>
        <dbReference type="EMBL" id="DAE13724.1"/>
    </source>
</evidence>
<reference evidence="2" key="1">
    <citation type="journal article" date="2021" name="Proc. Natl. Acad. Sci. U.S.A.">
        <title>A Catalog of Tens of Thousands of Viruses from Human Metagenomes Reveals Hidden Associations with Chronic Diseases.</title>
        <authorList>
            <person name="Tisza M.J."/>
            <person name="Buck C.B."/>
        </authorList>
    </citation>
    <scope>NUCLEOTIDE SEQUENCE</scope>
    <source>
        <strain evidence="2">CtQqU1</strain>
    </source>
</reference>
<feature type="compositionally biased region" description="Polar residues" evidence="1">
    <location>
        <begin position="1"/>
        <end position="23"/>
    </location>
</feature>
<name>A0A8S5Q5A0_9CAUD</name>
<feature type="region of interest" description="Disordered" evidence="1">
    <location>
        <begin position="1"/>
        <end position="29"/>
    </location>
</feature>
<evidence type="ECO:0000256" key="1">
    <source>
        <dbReference type="SAM" id="MobiDB-lite"/>
    </source>
</evidence>
<accession>A0A8S5Q5A0</accession>
<proteinExistence type="predicted"/>
<dbReference type="EMBL" id="BK015568">
    <property type="protein sequence ID" value="DAE13724.1"/>
    <property type="molecule type" value="Genomic_DNA"/>
</dbReference>